<dbReference type="InterPro" id="IPR050612">
    <property type="entry name" value="Prok_Mopterin_Oxidored"/>
</dbReference>
<evidence type="ECO:0000256" key="1">
    <source>
        <dbReference type="ARBA" id="ARBA00022485"/>
    </source>
</evidence>
<dbReference type="GO" id="GO:0043546">
    <property type="term" value="F:molybdopterin cofactor binding"/>
    <property type="evidence" value="ECO:0007669"/>
    <property type="project" value="InterPro"/>
</dbReference>
<dbReference type="Gene3D" id="3.40.228.10">
    <property type="entry name" value="Dimethylsulfoxide Reductase, domain 2"/>
    <property type="match status" value="1"/>
</dbReference>
<dbReference type="PANTHER" id="PTHR43742:SF9">
    <property type="entry name" value="TETRATHIONATE REDUCTASE SUBUNIT A"/>
    <property type="match status" value="1"/>
</dbReference>
<evidence type="ECO:0000256" key="2">
    <source>
        <dbReference type="ARBA" id="ARBA00022505"/>
    </source>
</evidence>
<accession>A0A6L7IRY0</accession>
<evidence type="ECO:0000313" key="6">
    <source>
        <dbReference type="EMBL" id="QOS69782.1"/>
    </source>
</evidence>
<keyword evidence="1" id="KW-0411">Iron-sulfur</keyword>
<keyword evidence="3" id="KW-0732">Signal</keyword>
<feature type="domain" description="Molybdopterin dinucleotide-binding" evidence="5">
    <location>
        <begin position="622"/>
        <end position="697"/>
    </location>
</feature>
<keyword evidence="2" id="KW-0500">Molybdenum</keyword>
<keyword evidence="4" id="KW-0560">Oxidoreductase</keyword>
<dbReference type="EMBL" id="CP063310">
    <property type="protein sequence ID" value="QOS69782.1"/>
    <property type="molecule type" value="Genomic_DNA"/>
</dbReference>
<keyword evidence="1" id="KW-0004">4Fe-4S</keyword>
<dbReference type="InterPro" id="IPR006657">
    <property type="entry name" value="MoPterin_dinucl-bd_dom"/>
</dbReference>
<dbReference type="GO" id="GO:0016491">
    <property type="term" value="F:oxidoreductase activity"/>
    <property type="evidence" value="ECO:0007669"/>
    <property type="project" value="UniProtKB-KW"/>
</dbReference>
<dbReference type="AlphaFoldDB" id="A0A6L7IRY0"/>
<dbReference type="Gene3D" id="3.40.50.740">
    <property type="match status" value="1"/>
</dbReference>
<dbReference type="KEGG" id="egd:GS424_008080"/>
<dbReference type="Pfam" id="PF01568">
    <property type="entry name" value="Molydop_binding"/>
    <property type="match status" value="1"/>
</dbReference>
<reference evidence="6 7" key="1">
    <citation type="submission" date="2020-10" db="EMBL/GenBank/DDBJ databases">
        <title>Eggerthella sp. nov., isolated from human feces.</title>
        <authorList>
            <person name="Yajun G."/>
        </authorList>
    </citation>
    <scope>NUCLEOTIDE SEQUENCE [LARGE SCALE GENOMIC DNA]</scope>
    <source>
        <strain evidence="6 7">HF-1101</strain>
    </source>
</reference>
<sequence>MNAKNGCSVDIDEAEYILWSGAFPGGNGSNFQYISKHVTERLRTGKLKIDVVDPTLSSGAVTPTMPGITWVPIKPTTNGALYAAIAQIMMRDETYDADVLSFTTQKAAEAAGYGAFTNASYLVIVDEGHPNHRKLMRAADAGIEVPEEEVAEGAMPTQHYVVIDAATNEPAAHDACERGVFDFEGEVNGVKVRSGFSCMKDTVGSRTVEEYAEITGIPASEIERMAKEYASHGVKATVNAAAASTAGVNGFDTPNGREVLRALIGSNQMRGGSFPTGSPVTDGKGVRYDLATVKGAPDVTTKNAAMISRGSRAWEKTKEYANRVAAGEKDPKPKMPWFTNAPQSDSQALMSAVNQYPYQCKIMLTWMCNVIQGTPGAMRDEVVERLKDPSVLPLHIVCDVVIGEMAQVADYIVPDVTQYESFGLPSSGAWGTTVRWQAKTPETVQTDDGRYACWETFLIDVAKACDLPGWGADAIPDAEGNLHPFDTSADFYLKAVANLAYAETPVDDISAEEARLQGLDELPADFEAAVSAEEWPKVQHVLSRGGRYWTSEKIRGEDGRYAFLKPFETYIYNEKRALATNCYSGKRLPATLGYNPQAFGDLSPMTDHYSAEEFPFTVSEHKPRFRSVSMLSNSPIMRDLCAHNYVEINDEDAAALGIADGDAVRATTPTGEVTEGVAMVRGGQVKGAFSLSFGYGHDNYGAQDVEVDGQRVEGNPAIAAGVRTKMMLDPLVSKDGVYSILADHDASSPGRCGGMFKIEKA</sequence>
<evidence type="ECO:0000256" key="3">
    <source>
        <dbReference type="ARBA" id="ARBA00022729"/>
    </source>
</evidence>
<dbReference type="SUPFAM" id="SSF53706">
    <property type="entry name" value="Formate dehydrogenase/DMSO reductase, domains 1-3"/>
    <property type="match status" value="1"/>
</dbReference>
<evidence type="ECO:0000313" key="7">
    <source>
        <dbReference type="Proteomes" id="UP000478463"/>
    </source>
</evidence>
<evidence type="ECO:0000256" key="4">
    <source>
        <dbReference type="ARBA" id="ARBA00023002"/>
    </source>
</evidence>
<organism evidence="6 7">
    <name type="scientific">Eggerthella guodeyinii</name>
    <dbReference type="NCBI Taxonomy" id="2690837"/>
    <lineage>
        <taxon>Bacteria</taxon>
        <taxon>Bacillati</taxon>
        <taxon>Actinomycetota</taxon>
        <taxon>Coriobacteriia</taxon>
        <taxon>Eggerthellales</taxon>
        <taxon>Eggerthellaceae</taxon>
        <taxon>Eggerthella</taxon>
    </lineage>
</organism>
<keyword evidence="1" id="KW-0408">Iron</keyword>
<evidence type="ECO:0000259" key="5">
    <source>
        <dbReference type="Pfam" id="PF01568"/>
    </source>
</evidence>
<dbReference type="PANTHER" id="PTHR43742">
    <property type="entry name" value="TRIMETHYLAMINE-N-OXIDE REDUCTASE"/>
    <property type="match status" value="1"/>
</dbReference>
<protein>
    <submittedName>
        <fullName evidence="6">Molybdopterin-dependent oxidoreductase</fullName>
    </submittedName>
</protein>
<dbReference type="Proteomes" id="UP000478463">
    <property type="component" value="Chromosome"/>
</dbReference>
<gene>
    <name evidence="6" type="ORF">GS424_008080</name>
</gene>
<dbReference type="GO" id="GO:0051539">
    <property type="term" value="F:4 iron, 4 sulfur cluster binding"/>
    <property type="evidence" value="ECO:0007669"/>
    <property type="project" value="UniProtKB-KW"/>
</dbReference>
<proteinExistence type="predicted"/>
<dbReference type="Gene3D" id="2.40.40.20">
    <property type="match status" value="1"/>
</dbReference>
<dbReference type="SUPFAM" id="SSF50692">
    <property type="entry name" value="ADC-like"/>
    <property type="match status" value="1"/>
</dbReference>
<dbReference type="RefSeq" id="WP_160941627.1">
    <property type="nucleotide sequence ID" value="NZ_CP063310.1"/>
</dbReference>
<name>A0A6L7IRY0_9ACTN</name>
<keyword evidence="1" id="KW-0479">Metal-binding</keyword>
<dbReference type="InterPro" id="IPR009010">
    <property type="entry name" value="Asp_de-COase-like_dom_sf"/>
</dbReference>